<dbReference type="EMBL" id="CM001436">
    <property type="protein sequence ID" value="EHQ36634.1"/>
    <property type="molecule type" value="Genomic_DNA"/>
</dbReference>
<proteinExistence type="inferred from homology"/>
<gene>
    <name evidence="10" type="ORF">Metlim_2592</name>
</gene>
<dbReference type="FunCoup" id="H1Z486">
    <property type="interactions" value="1"/>
</dbReference>
<dbReference type="GO" id="GO:0030001">
    <property type="term" value="P:metal ion transport"/>
    <property type="evidence" value="ECO:0007669"/>
    <property type="project" value="UniProtKB-ARBA"/>
</dbReference>
<feature type="transmembrane region" description="Helical" evidence="9">
    <location>
        <begin position="332"/>
        <end position="354"/>
    </location>
</feature>
<dbReference type="PANTHER" id="PTHR32024">
    <property type="entry name" value="TRK SYSTEM POTASSIUM UPTAKE PROTEIN TRKG-RELATED"/>
    <property type="match status" value="1"/>
</dbReference>
<dbReference type="STRING" id="937775.Metlim_2592"/>
<dbReference type="AlphaFoldDB" id="H1Z486"/>
<keyword evidence="5 9" id="KW-0812">Transmembrane</keyword>
<evidence type="ECO:0000256" key="5">
    <source>
        <dbReference type="ARBA" id="ARBA00022692"/>
    </source>
</evidence>
<dbReference type="PATRIC" id="fig|937775.9.peg.2920"/>
<evidence type="ECO:0000256" key="8">
    <source>
        <dbReference type="ARBA" id="ARBA00023136"/>
    </source>
</evidence>
<accession>H1Z486</accession>
<evidence type="ECO:0000313" key="10">
    <source>
        <dbReference type="EMBL" id="EHQ36634.1"/>
    </source>
</evidence>
<dbReference type="InterPro" id="IPR003445">
    <property type="entry name" value="Cat_transpt"/>
</dbReference>
<evidence type="ECO:0000256" key="9">
    <source>
        <dbReference type="SAM" id="Phobius"/>
    </source>
</evidence>
<keyword evidence="6 9" id="KW-1133">Transmembrane helix</keyword>
<dbReference type="Pfam" id="PF02386">
    <property type="entry name" value="TrkH"/>
    <property type="match status" value="1"/>
</dbReference>
<evidence type="ECO:0000256" key="2">
    <source>
        <dbReference type="ARBA" id="ARBA00009137"/>
    </source>
</evidence>
<evidence type="ECO:0000256" key="1">
    <source>
        <dbReference type="ARBA" id="ARBA00004651"/>
    </source>
</evidence>
<keyword evidence="8 9" id="KW-0472">Membrane</keyword>
<dbReference type="HOGENOM" id="CLU_030708_3_0_2"/>
<protein>
    <submittedName>
        <fullName evidence="10">Cation transporter</fullName>
    </submittedName>
</protein>
<keyword evidence="4" id="KW-1003">Cell membrane</keyword>
<sequence length="489" mass="54674">MVFRMNRLEQFSIIADDLGTVFRFLSVGTVFPLFIALYYREWDMLIPMGLVPVALFTLGTMLLNFPENKREAKVSQALFSVAFIWLVCAFIGAIPFTIGIDMPYLDAVFESMSGWTDTGITMIRDVDSTPHTLLFWRSLMQWMGGLGIVAFTVVMLSRTGLNPSRFYRSEGRSEAFMPSVVQQGLQMWKIYLILTGISIIVILISGVPLWDALNIAMVAIATGGFSVHTAGISYYDNALLEALIIPVMIAGALPFKIYYTLYYRKKTEFFKDEQIKLLFMLILIGCTIITADLIMYRGLEGFDALRKGVFMAVAGATSTGFQTGSVNLWAPVTVLILIFLMFIGGSSGSTAGGIKLSRAAMAYRGILWWFRRSYISCKVIVPFRFGGKIIPKAQAETEVSRNILIIILYMLTIFVAMILIMHFETPDHDTSMVLFDVVSATCNNGISTGFAGPDLSPFSKIVFIFIMWIGRLEIFAVIMFFMGLFKGFE</sequence>
<keyword evidence="7" id="KW-0406">Ion transport</keyword>
<feature type="transmembrane region" description="Helical" evidence="9">
    <location>
        <begin position="21"/>
        <end position="39"/>
    </location>
</feature>
<feature type="transmembrane region" description="Helical" evidence="9">
    <location>
        <begin position="45"/>
        <end position="65"/>
    </location>
</feature>
<feature type="transmembrane region" description="Helical" evidence="9">
    <location>
        <begin position="77"/>
        <end position="98"/>
    </location>
</feature>
<dbReference type="InParanoid" id="H1Z486"/>
<evidence type="ECO:0000256" key="7">
    <source>
        <dbReference type="ARBA" id="ARBA00023065"/>
    </source>
</evidence>
<dbReference type="Proteomes" id="UP000005741">
    <property type="component" value="Chromosome"/>
</dbReference>
<feature type="transmembrane region" description="Helical" evidence="9">
    <location>
        <begin position="190"/>
        <end position="209"/>
    </location>
</feature>
<organism evidence="10 11">
    <name type="scientific">Methanoplanus limicola DSM 2279</name>
    <dbReference type="NCBI Taxonomy" id="937775"/>
    <lineage>
        <taxon>Archaea</taxon>
        <taxon>Methanobacteriati</taxon>
        <taxon>Methanobacteriota</taxon>
        <taxon>Stenosarchaea group</taxon>
        <taxon>Methanomicrobia</taxon>
        <taxon>Methanomicrobiales</taxon>
        <taxon>Methanomicrobiaceae</taxon>
        <taxon>Methanoplanus</taxon>
    </lineage>
</organism>
<dbReference type="PANTHER" id="PTHR32024:SF2">
    <property type="entry name" value="TRK SYSTEM POTASSIUM UPTAKE PROTEIN TRKG-RELATED"/>
    <property type="match status" value="1"/>
</dbReference>
<feature type="transmembrane region" description="Helical" evidence="9">
    <location>
        <begin position="139"/>
        <end position="157"/>
    </location>
</feature>
<keyword evidence="3" id="KW-0813">Transport</keyword>
<reference evidence="10 11" key="1">
    <citation type="submission" date="2011-10" db="EMBL/GenBank/DDBJ databases">
        <title>The Improved High-Quality Draft genome of Methanoplanus limicola DSM 2279.</title>
        <authorList>
            <consortium name="US DOE Joint Genome Institute (JGI-PGF)"/>
            <person name="Lucas S."/>
            <person name="Copeland A."/>
            <person name="Lapidus A."/>
            <person name="Glavina del Rio T."/>
            <person name="Dalin E."/>
            <person name="Tice H."/>
            <person name="Bruce D."/>
            <person name="Goodwin L."/>
            <person name="Pitluck S."/>
            <person name="Peters L."/>
            <person name="Mikhailova N."/>
            <person name="Lu M."/>
            <person name="Kyrpides N."/>
            <person name="Mavromatis K."/>
            <person name="Ivanova N."/>
            <person name="Markowitz V."/>
            <person name="Cheng J.-F."/>
            <person name="Hugenholtz P."/>
            <person name="Woyke T."/>
            <person name="Wu D."/>
            <person name="Wirth R."/>
            <person name="Brambilla E.-M."/>
            <person name="Klenk H.-P."/>
            <person name="Eisen J.A."/>
        </authorList>
    </citation>
    <scope>NUCLEOTIDE SEQUENCE [LARGE SCALE GENOMIC DNA]</scope>
    <source>
        <strain evidence="10 11">DSM 2279</strain>
    </source>
</reference>
<feature type="transmembrane region" description="Helical" evidence="9">
    <location>
        <begin position="242"/>
        <end position="263"/>
    </location>
</feature>
<comment type="subcellular location">
    <subcellularLocation>
        <location evidence="1">Cell membrane</location>
        <topology evidence="1">Multi-pass membrane protein</topology>
    </subcellularLocation>
</comment>
<evidence type="ECO:0000256" key="3">
    <source>
        <dbReference type="ARBA" id="ARBA00022448"/>
    </source>
</evidence>
<comment type="similarity">
    <text evidence="2">Belongs to the TrkH potassium transport family.</text>
</comment>
<feature type="transmembrane region" description="Helical" evidence="9">
    <location>
        <begin position="461"/>
        <end position="485"/>
    </location>
</feature>
<evidence type="ECO:0000313" key="11">
    <source>
        <dbReference type="Proteomes" id="UP000005741"/>
    </source>
</evidence>
<feature type="transmembrane region" description="Helical" evidence="9">
    <location>
        <begin position="275"/>
        <end position="296"/>
    </location>
</feature>
<evidence type="ECO:0000256" key="6">
    <source>
        <dbReference type="ARBA" id="ARBA00022989"/>
    </source>
</evidence>
<keyword evidence="11" id="KW-1185">Reference proteome</keyword>
<dbReference type="GO" id="GO:0008324">
    <property type="term" value="F:monoatomic cation transmembrane transporter activity"/>
    <property type="evidence" value="ECO:0007669"/>
    <property type="project" value="InterPro"/>
</dbReference>
<feature type="transmembrane region" description="Helical" evidence="9">
    <location>
        <begin position="402"/>
        <end position="423"/>
    </location>
</feature>
<name>H1Z486_9EURY</name>
<evidence type="ECO:0000256" key="4">
    <source>
        <dbReference type="ARBA" id="ARBA00022475"/>
    </source>
</evidence>
<dbReference type="GO" id="GO:0005886">
    <property type="term" value="C:plasma membrane"/>
    <property type="evidence" value="ECO:0007669"/>
    <property type="project" value="UniProtKB-SubCell"/>
</dbReference>